<feature type="non-terminal residue" evidence="1">
    <location>
        <position position="1"/>
    </location>
</feature>
<protein>
    <submittedName>
        <fullName evidence="1">Uncharacterized protein</fullName>
    </submittedName>
</protein>
<evidence type="ECO:0000313" key="1">
    <source>
        <dbReference type="EMBL" id="RAK94478.1"/>
    </source>
</evidence>
<proteinExistence type="predicted"/>
<organism evidence="1 2">
    <name type="scientific">Aspergillus costaricaensis CBS 115574</name>
    <dbReference type="NCBI Taxonomy" id="1448317"/>
    <lineage>
        <taxon>Eukaryota</taxon>
        <taxon>Fungi</taxon>
        <taxon>Dikarya</taxon>
        <taxon>Ascomycota</taxon>
        <taxon>Pezizomycotina</taxon>
        <taxon>Eurotiomycetes</taxon>
        <taxon>Eurotiomycetidae</taxon>
        <taxon>Eurotiales</taxon>
        <taxon>Aspergillaceae</taxon>
        <taxon>Aspergillus</taxon>
        <taxon>Aspergillus subgen. Circumdati</taxon>
    </lineage>
</organism>
<evidence type="ECO:0000313" key="2">
    <source>
        <dbReference type="Proteomes" id="UP000249748"/>
    </source>
</evidence>
<accession>A0ACD1IVH3</accession>
<name>A0ACD1IVH3_9EURO</name>
<dbReference type="Proteomes" id="UP000249748">
    <property type="component" value="Unassembled WGS sequence"/>
</dbReference>
<dbReference type="EMBL" id="KZ824535">
    <property type="protein sequence ID" value="RAK94478.1"/>
    <property type="molecule type" value="Genomic_DNA"/>
</dbReference>
<keyword evidence="2" id="KW-1185">Reference proteome</keyword>
<sequence>LYIIALTTRIPLAGPLPAVDVSCPAMSTEDRHGHLHGRWEGHDNRKWKLMNYAYDVQIIEAQGPSHRVIAATPGLCRSNRCHTSRIPRIASPHSTAGGTWSIEDSAMTEKRWNRKERTPWSIKCSSLILCSIEAPKLLVSVILGGRKQTELVKFTC</sequence>
<reference evidence="1" key="1">
    <citation type="submission" date="2018-02" db="EMBL/GenBank/DDBJ databases">
        <title>The genomes of Aspergillus section Nigri reveals drivers in fungal speciation.</title>
        <authorList>
            <consortium name="DOE Joint Genome Institute"/>
            <person name="Vesth T.C."/>
            <person name="Nybo J."/>
            <person name="Theobald S."/>
            <person name="Brandl J."/>
            <person name="Frisvad J.C."/>
            <person name="Nielsen K.F."/>
            <person name="Lyhne E.K."/>
            <person name="Kogle M.E."/>
            <person name="Kuo A."/>
            <person name="Riley R."/>
            <person name="Clum A."/>
            <person name="Nolan M."/>
            <person name="Lipzen A."/>
            <person name="Salamov A."/>
            <person name="Henrissat B."/>
            <person name="Wiebenga A."/>
            <person name="De vries R.P."/>
            <person name="Grigoriev I.V."/>
            <person name="Mortensen U.H."/>
            <person name="Andersen M.R."/>
            <person name="Baker S.E."/>
        </authorList>
    </citation>
    <scope>NUCLEOTIDE SEQUENCE</scope>
    <source>
        <strain evidence="1">CBS 115574</strain>
    </source>
</reference>
<gene>
    <name evidence="1" type="ORF">BO79DRAFT_134818</name>
</gene>